<organism evidence="8 9">
    <name type="scientific">Kineococcus gynurae</name>
    <dbReference type="NCBI Taxonomy" id="452979"/>
    <lineage>
        <taxon>Bacteria</taxon>
        <taxon>Bacillati</taxon>
        <taxon>Actinomycetota</taxon>
        <taxon>Actinomycetes</taxon>
        <taxon>Kineosporiales</taxon>
        <taxon>Kineosporiaceae</taxon>
        <taxon>Kineococcus</taxon>
    </lineage>
</organism>
<evidence type="ECO:0000256" key="2">
    <source>
        <dbReference type="ARBA" id="ARBA00008973"/>
    </source>
</evidence>
<evidence type="ECO:0000313" key="9">
    <source>
        <dbReference type="Proteomes" id="UP001589748"/>
    </source>
</evidence>
<dbReference type="RefSeq" id="WP_380135143.1">
    <property type="nucleotide sequence ID" value="NZ_JBHLUI010000003.1"/>
</dbReference>
<keyword evidence="4 7" id="KW-0472">Membrane</keyword>
<keyword evidence="3" id="KW-0732">Signal</keyword>
<reference evidence="8 9" key="1">
    <citation type="submission" date="2024-09" db="EMBL/GenBank/DDBJ databases">
        <authorList>
            <person name="Sun Q."/>
            <person name="Mori K."/>
        </authorList>
    </citation>
    <scope>NUCLEOTIDE SEQUENCE [LARGE SCALE GENOMIC DNA]</scope>
    <source>
        <strain evidence="8 9">TISTR 1856</strain>
    </source>
</reference>
<evidence type="ECO:0000256" key="7">
    <source>
        <dbReference type="SAM" id="Phobius"/>
    </source>
</evidence>
<evidence type="ECO:0000256" key="6">
    <source>
        <dbReference type="ARBA" id="ARBA00023288"/>
    </source>
</evidence>
<keyword evidence="7" id="KW-0812">Transmembrane</keyword>
<keyword evidence="7" id="KW-1133">Transmembrane helix</keyword>
<dbReference type="PANTHER" id="PTHR30429:SF3">
    <property type="entry name" value="LIPOPROTEIN"/>
    <property type="match status" value="1"/>
</dbReference>
<evidence type="ECO:0000256" key="4">
    <source>
        <dbReference type="ARBA" id="ARBA00023136"/>
    </source>
</evidence>
<evidence type="ECO:0000256" key="1">
    <source>
        <dbReference type="ARBA" id="ARBA00004635"/>
    </source>
</evidence>
<comment type="caution">
    <text evidence="8">The sequence shown here is derived from an EMBL/GenBank/DDBJ whole genome shotgun (WGS) entry which is preliminary data.</text>
</comment>
<name>A0ABV5LSQ9_9ACTN</name>
<gene>
    <name evidence="8" type="ORF">ACFFVI_08960</name>
</gene>
<dbReference type="Pfam" id="PF03180">
    <property type="entry name" value="Lipoprotein_9"/>
    <property type="match status" value="1"/>
</dbReference>
<keyword evidence="5" id="KW-0564">Palmitate</keyword>
<evidence type="ECO:0000256" key="5">
    <source>
        <dbReference type="ARBA" id="ARBA00023139"/>
    </source>
</evidence>
<comment type="subcellular location">
    <subcellularLocation>
        <location evidence="1">Membrane</location>
        <topology evidence="1">Lipid-anchor</topology>
    </subcellularLocation>
</comment>
<protein>
    <submittedName>
        <fullName evidence="8">MetQ/NlpA family ABC transporter substrate-binding protein</fullName>
    </submittedName>
</protein>
<keyword evidence="6" id="KW-0449">Lipoprotein</keyword>
<keyword evidence="9" id="KW-1185">Reference proteome</keyword>
<evidence type="ECO:0000256" key="3">
    <source>
        <dbReference type="ARBA" id="ARBA00022729"/>
    </source>
</evidence>
<evidence type="ECO:0000313" key="8">
    <source>
        <dbReference type="EMBL" id="MFB9377099.1"/>
    </source>
</evidence>
<sequence length="317" mass="33148">MSSTGSSPALPPKPKRSPVPIVAGIVVAVLVVVGAVIFFNRGGDDVTTTAAGGAEAQTVKIGVADKAQDYWKPYVELAKSQLNVDVELVNFGDYSLPNPALSQGELDINQFQHIQYLANYNVTADDDLQPIASTAVYPLPLYSTTVDDASAIPQGSVVAIPNDAINEARGLLVLQSAGLITLADGGNAYSTVSDVTSAKVKVTPIDASQTANALLSGSAVAAIVNQNYATDAKLPLDDAIAQDDPSDPTAAPYVNLFAVRAEDKGNETYRKLGELWHDPSVQELFKKANPTAVVVDESAAKLQADLATVEQDARDAA</sequence>
<dbReference type="InterPro" id="IPR004872">
    <property type="entry name" value="Lipoprotein_NlpA"/>
</dbReference>
<dbReference type="PANTHER" id="PTHR30429">
    <property type="entry name" value="D-METHIONINE-BINDING LIPOPROTEIN METQ"/>
    <property type="match status" value="1"/>
</dbReference>
<proteinExistence type="inferred from homology"/>
<comment type="similarity">
    <text evidence="2">Belongs to the NlpA lipoprotein family.</text>
</comment>
<dbReference type="Proteomes" id="UP001589748">
    <property type="component" value="Unassembled WGS sequence"/>
</dbReference>
<dbReference type="EMBL" id="JBHMDM010000004">
    <property type="protein sequence ID" value="MFB9377099.1"/>
    <property type="molecule type" value="Genomic_DNA"/>
</dbReference>
<dbReference type="Gene3D" id="3.40.190.10">
    <property type="entry name" value="Periplasmic binding protein-like II"/>
    <property type="match status" value="2"/>
</dbReference>
<dbReference type="SUPFAM" id="SSF53850">
    <property type="entry name" value="Periplasmic binding protein-like II"/>
    <property type="match status" value="1"/>
</dbReference>
<accession>A0ABV5LSQ9</accession>
<feature type="transmembrane region" description="Helical" evidence="7">
    <location>
        <begin position="20"/>
        <end position="39"/>
    </location>
</feature>